<dbReference type="OMA" id="QPYSINE"/>
<keyword evidence="4 11" id="KW-0808">Transferase</keyword>
<evidence type="ECO:0000313" key="12">
    <source>
        <dbReference type="Proteomes" id="UP000054359"/>
    </source>
</evidence>
<dbReference type="PANTHER" id="PTHR11214">
    <property type="entry name" value="BETA-1,3-N-ACETYLGLUCOSAMINYLTRANSFERASE"/>
    <property type="match status" value="1"/>
</dbReference>
<name>A0A087TH79_STEMI</name>
<keyword evidence="9 10" id="KW-0472">Membrane</keyword>
<comment type="subcellular location">
    <subcellularLocation>
        <location evidence="1 10">Golgi apparatus membrane</location>
        <topology evidence="1 10">Single-pass type II membrane protein</topology>
    </subcellularLocation>
</comment>
<keyword evidence="12" id="KW-1185">Reference proteome</keyword>
<keyword evidence="8 10" id="KW-0333">Golgi apparatus</keyword>
<evidence type="ECO:0000313" key="11">
    <source>
        <dbReference type="EMBL" id="KFM64468.1"/>
    </source>
</evidence>
<feature type="transmembrane region" description="Helical" evidence="10">
    <location>
        <begin position="12"/>
        <end position="32"/>
    </location>
</feature>
<evidence type="ECO:0000256" key="1">
    <source>
        <dbReference type="ARBA" id="ARBA00004323"/>
    </source>
</evidence>
<dbReference type="STRING" id="407821.A0A087TH79"/>
<comment type="similarity">
    <text evidence="2 10">Belongs to the glycosyltransferase 31 family.</text>
</comment>
<feature type="non-terminal residue" evidence="11">
    <location>
        <position position="353"/>
    </location>
</feature>
<dbReference type="EC" id="2.4.1.-" evidence="10"/>
<keyword evidence="7 10" id="KW-1133">Transmembrane helix</keyword>
<dbReference type="Pfam" id="PF01762">
    <property type="entry name" value="Galactosyl_T"/>
    <property type="match status" value="1"/>
</dbReference>
<dbReference type="Proteomes" id="UP000054359">
    <property type="component" value="Unassembled WGS sequence"/>
</dbReference>
<evidence type="ECO:0000256" key="4">
    <source>
        <dbReference type="ARBA" id="ARBA00022679"/>
    </source>
</evidence>
<evidence type="ECO:0000256" key="10">
    <source>
        <dbReference type="RuleBase" id="RU363063"/>
    </source>
</evidence>
<keyword evidence="5 10" id="KW-0812">Transmembrane</keyword>
<organism evidence="11 12">
    <name type="scientific">Stegodyphus mimosarum</name>
    <name type="common">African social velvet spider</name>
    <dbReference type="NCBI Taxonomy" id="407821"/>
    <lineage>
        <taxon>Eukaryota</taxon>
        <taxon>Metazoa</taxon>
        <taxon>Ecdysozoa</taxon>
        <taxon>Arthropoda</taxon>
        <taxon>Chelicerata</taxon>
        <taxon>Arachnida</taxon>
        <taxon>Araneae</taxon>
        <taxon>Araneomorphae</taxon>
        <taxon>Entelegynae</taxon>
        <taxon>Eresoidea</taxon>
        <taxon>Eresidae</taxon>
        <taxon>Stegodyphus</taxon>
    </lineage>
</organism>
<gene>
    <name evidence="11" type="ORF">X975_13134</name>
</gene>
<dbReference type="Gene3D" id="3.90.550.50">
    <property type="match status" value="1"/>
</dbReference>
<dbReference type="GO" id="GO:0000139">
    <property type="term" value="C:Golgi membrane"/>
    <property type="evidence" value="ECO:0007669"/>
    <property type="project" value="UniProtKB-SubCell"/>
</dbReference>
<evidence type="ECO:0000256" key="6">
    <source>
        <dbReference type="ARBA" id="ARBA00022968"/>
    </source>
</evidence>
<evidence type="ECO:0000256" key="5">
    <source>
        <dbReference type="ARBA" id="ARBA00022692"/>
    </source>
</evidence>
<dbReference type="AlphaFoldDB" id="A0A087TH79"/>
<evidence type="ECO:0000256" key="9">
    <source>
        <dbReference type="ARBA" id="ARBA00023136"/>
    </source>
</evidence>
<protein>
    <recommendedName>
        <fullName evidence="10">Hexosyltransferase</fullName>
        <ecNumber evidence="10">2.4.1.-</ecNumber>
    </recommendedName>
</protein>
<keyword evidence="3 10" id="KW-0328">Glycosyltransferase</keyword>
<evidence type="ECO:0000256" key="8">
    <source>
        <dbReference type="ARBA" id="ARBA00023034"/>
    </source>
</evidence>
<evidence type="ECO:0000256" key="7">
    <source>
        <dbReference type="ARBA" id="ARBA00022989"/>
    </source>
</evidence>
<dbReference type="InterPro" id="IPR002659">
    <property type="entry name" value="Glyco_trans_31"/>
</dbReference>
<evidence type="ECO:0000256" key="3">
    <source>
        <dbReference type="ARBA" id="ARBA00022676"/>
    </source>
</evidence>
<evidence type="ECO:0000256" key="2">
    <source>
        <dbReference type="ARBA" id="ARBA00008661"/>
    </source>
</evidence>
<dbReference type="OrthoDB" id="115198at2759"/>
<dbReference type="GO" id="GO:0006493">
    <property type="term" value="P:protein O-linked glycosylation"/>
    <property type="evidence" value="ECO:0007669"/>
    <property type="project" value="TreeGrafter"/>
</dbReference>
<dbReference type="FunFam" id="3.90.550.50:FF:000028">
    <property type="entry name" value="Hexosyltransferase"/>
    <property type="match status" value="1"/>
</dbReference>
<accession>A0A087TH79</accession>
<dbReference type="PANTHER" id="PTHR11214:SF376">
    <property type="entry name" value="HEXOSYLTRANSFERASE"/>
    <property type="match status" value="1"/>
</dbReference>
<dbReference type="EMBL" id="KK115214">
    <property type="protein sequence ID" value="KFM64468.1"/>
    <property type="molecule type" value="Genomic_DNA"/>
</dbReference>
<reference evidence="11 12" key="1">
    <citation type="submission" date="2013-11" db="EMBL/GenBank/DDBJ databases">
        <title>Genome sequencing of Stegodyphus mimosarum.</title>
        <authorList>
            <person name="Bechsgaard J."/>
        </authorList>
    </citation>
    <scope>NUCLEOTIDE SEQUENCE [LARGE SCALE GENOMIC DNA]</scope>
</reference>
<sequence>MIMARPCERRLRTILVFVAATYALSTLVYLFLDREPAPLLLRPNATWWRTDALPYNMSLLEGINDLEWLVDSPGFKFLINNKRCDGDDSIFLVIFIHSAPTNFRKRQVIRDTWGREENLSRDPMRVVFLLGTVSDPEVQRRIKEENDLYQDVVQGNFVDSYRNLTYKHVMGLKWVTYFCRQARFVFKTDDDIFVDIFQLASFLKDVFGESESVANLMMCYLIRSPHVKRSQRSKWRVSFKEYPGRKYPTYCSGWGVLMSPDVVFKLYLLSSKVPYFWVDDVHVTGTLASRVGISHVDFTEKLALTAVDMDKWLNSEDIVRPYLFGHPNSDADTIFALWNRTMQYYHRPLVSYR</sequence>
<keyword evidence="6 10" id="KW-0735">Signal-anchor</keyword>
<proteinExistence type="inferred from homology"/>
<dbReference type="GO" id="GO:0016758">
    <property type="term" value="F:hexosyltransferase activity"/>
    <property type="evidence" value="ECO:0007669"/>
    <property type="project" value="InterPro"/>
</dbReference>